<keyword evidence="4" id="KW-0804">Transcription</keyword>
<dbReference type="AlphaFoldDB" id="A8NSD5"/>
<evidence type="ECO:0000259" key="6">
    <source>
        <dbReference type="PROSITE" id="PS50048"/>
    </source>
</evidence>
<dbReference type="GO" id="GO:0008270">
    <property type="term" value="F:zinc ion binding"/>
    <property type="evidence" value="ECO:0007669"/>
    <property type="project" value="InterPro"/>
</dbReference>
<keyword evidence="3" id="KW-0238">DNA-binding</keyword>
<dbReference type="OrthoDB" id="39175at2759"/>
<gene>
    <name evidence="7" type="ORF">CC1G_04980</name>
</gene>
<dbReference type="PROSITE" id="PS00463">
    <property type="entry name" value="ZN2_CY6_FUNGAL_1"/>
    <property type="match status" value="1"/>
</dbReference>
<protein>
    <recommendedName>
        <fullName evidence="6">Zn(2)-C6 fungal-type domain-containing protein</fullName>
    </recommendedName>
</protein>
<dbReference type="InterPro" id="IPR036864">
    <property type="entry name" value="Zn2-C6_fun-type_DNA-bd_sf"/>
</dbReference>
<reference evidence="7 8" key="1">
    <citation type="journal article" date="2010" name="Proc. Natl. Acad. Sci. U.S.A.">
        <title>Insights into evolution of multicellular fungi from the assembled chromosomes of the mushroom Coprinopsis cinerea (Coprinus cinereus).</title>
        <authorList>
            <person name="Stajich J.E."/>
            <person name="Wilke S.K."/>
            <person name="Ahren D."/>
            <person name="Au C.H."/>
            <person name="Birren B.W."/>
            <person name="Borodovsky M."/>
            <person name="Burns C."/>
            <person name="Canback B."/>
            <person name="Casselton L.A."/>
            <person name="Cheng C.K."/>
            <person name="Deng J."/>
            <person name="Dietrich F.S."/>
            <person name="Fargo D.C."/>
            <person name="Farman M.L."/>
            <person name="Gathman A.C."/>
            <person name="Goldberg J."/>
            <person name="Guigo R."/>
            <person name="Hoegger P.J."/>
            <person name="Hooker J.B."/>
            <person name="Huggins A."/>
            <person name="James T.Y."/>
            <person name="Kamada T."/>
            <person name="Kilaru S."/>
            <person name="Kodira C."/>
            <person name="Kues U."/>
            <person name="Kupfer D."/>
            <person name="Kwan H.S."/>
            <person name="Lomsadze A."/>
            <person name="Li W."/>
            <person name="Lilly W.W."/>
            <person name="Ma L.J."/>
            <person name="Mackey A.J."/>
            <person name="Manning G."/>
            <person name="Martin F."/>
            <person name="Muraguchi H."/>
            <person name="Natvig D.O."/>
            <person name="Palmerini H."/>
            <person name="Ramesh M.A."/>
            <person name="Rehmeyer C.J."/>
            <person name="Roe B.A."/>
            <person name="Shenoy N."/>
            <person name="Stanke M."/>
            <person name="Ter-Hovhannisyan V."/>
            <person name="Tunlid A."/>
            <person name="Velagapudi R."/>
            <person name="Vision T.J."/>
            <person name="Zeng Q."/>
            <person name="Zolan M.E."/>
            <person name="Pukkila P.J."/>
        </authorList>
    </citation>
    <scope>NUCLEOTIDE SEQUENCE [LARGE SCALE GENOMIC DNA]</scope>
    <source>
        <strain evidence="8">Okayama-7 / 130 / ATCC MYA-4618 / FGSC 9003</strain>
    </source>
</reference>
<dbReference type="Proteomes" id="UP000001861">
    <property type="component" value="Unassembled WGS sequence"/>
</dbReference>
<dbReference type="InterPro" id="IPR051439">
    <property type="entry name" value="XlnR/Xlr1"/>
</dbReference>
<keyword evidence="8" id="KW-1185">Reference proteome</keyword>
<dbReference type="InParanoid" id="A8NSD5"/>
<dbReference type="GO" id="GO:0003677">
    <property type="term" value="F:DNA binding"/>
    <property type="evidence" value="ECO:0007669"/>
    <property type="project" value="UniProtKB-KW"/>
</dbReference>
<dbReference type="GO" id="GO:0000981">
    <property type="term" value="F:DNA-binding transcription factor activity, RNA polymerase II-specific"/>
    <property type="evidence" value="ECO:0007669"/>
    <property type="project" value="InterPro"/>
</dbReference>
<feature type="compositionally biased region" description="Low complexity" evidence="5">
    <location>
        <begin position="338"/>
        <end position="362"/>
    </location>
</feature>
<evidence type="ECO:0000256" key="5">
    <source>
        <dbReference type="SAM" id="MobiDB-lite"/>
    </source>
</evidence>
<organism evidence="7 8">
    <name type="scientific">Coprinopsis cinerea (strain Okayama-7 / 130 / ATCC MYA-4618 / FGSC 9003)</name>
    <name type="common">Inky cap fungus</name>
    <name type="synonym">Hormographiella aspergillata</name>
    <dbReference type="NCBI Taxonomy" id="240176"/>
    <lineage>
        <taxon>Eukaryota</taxon>
        <taxon>Fungi</taxon>
        <taxon>Dikarya</taxon>
        <taxon>Basidiomycota</taxon>
        <taxon>Agaricomycotina</taxon>
        <taxon>Agaricomycetes</taxon>
        <taxon>Agaricomycetidae</taxon>
        <taxon>Agaricales</taxon>
        <taxon>Agaricineae</taxon>
        <taxon>Psathyrellaceae</taxon>
        <taxon>Coprinopsis</taxon>
    </lineage>
</organism>
<dbReference type="eggNOG" id="ENOG502SD66">
    <property type="taxonomic scope" value="Eukaryota"/>
</dbReference>
<sequence length="545" mass="58961">MDNRDDDSLSSSLPSSLIPHLYTGPQDSSTRTTLSDDFSTSQLLPPLEPRLPVRRSTAPFDPADDKTTKNIPSSSTSLLDLAGAAIHQPAIPLPSTTRFGSPIYSDPVFHASRSQYTRASSYPYTAPPRSDAIQSVTRRDSEAGPSSRQDSAWASPLRQWQGSDAAPPSWSDPVWNQPPSTTSRDLPQPSWPSRARDGPWPETQDRANVNQPGNWSSAIAHFGSGVSAPVGGDRSSFSADMDKRYTEQEGYHDMSLIPPGQTLSLPSFLSKTSPGPLFPSQFTSESSNSNVQDQQQPKNYPYSTSQLGTFLVPPQPGQSSEHDPMRGISPDFQSFSADSRFSTFSSGFSGDDAGSANESSSQKGKKQQSGKEDGVRRPKTSVACDFCRGRKLRCDGDKPCSNCKGRGYQCVYVHFQRRRGPGKNPKGPRAKKRAAQAAAAAAANMTPATSESMSSSTQLDAGSSVLPTPMDQSPLPPNSSSLHTFHASPPELQEFSFRLPPETPNYPSSTPFPNAAPSRARTGPRSRETSSEDRSDAEEMYRKMG</sequence>
<feature type="region of interest" description="Disordered" evidence="5">
    <location>
        <begin position="118"/>
        <end position="221"/>
    </location>
</feature>
<evidence type="ECO:0000313" key="8">
    <source>
        <dbReference type="Proteomes" id="UP000001861"/>
    </source>
</evidence>
<feature type="compositionally biased region" description="Polar residues" evidence="5">
    <location>
        <begin position="206"/>
        <end position="217"/>
    </location>
</feature>
<dbReference type="SUPFAM" id="SSF57701">
    <property type="entry name" value="Zn2/Cys6 DNA-binding domain"/>
    <property type="match status" value="1"/>
</dbReference>
<dbReference type="EMBL" id="AACS02000008">
    <property type="protein sequence ID" value="EAU85763.1"/>
    <property type="molecule type" value="Genomic_DNA"/>
</dbReference>
<feature type="region of interest" description="Disordered" evidence="5">
    <location>
        <begin position="1"/>
        <end position="75"/>
    </location>
</feature>
<dbReference type="PANTHER" id="PTHR47663">
    <property type="entry name" value="XYLANOLYTIC TRANSCRIPTIONAL ACTIVATOR XLNR-RELATED"/>
    <property type="match status" value="1"/>
</dbReference>
<dbReference type="KEGG" id="cci:CC1G_04980"/>
<evidence type="ECO:0000256" key="1">
    <source>
        <dbReference type="ARBA" id="ARBA00022833"/>
    </source>
</evidence>
<accession>A8NSD5</accession>
<keyword evidence="2" id="KW-0805">Transcription regulation</keyword>
<evidence type="ECO:0000313" key="7">
    <source>
        <dbReference type="EMBL" id="EAU85763.1"/>
    </source>
</evidence>
<dbReference type="Gene3D" id="4.10.240.10">
    <property type="entry name" value="Zn(2)-C6 fungal-type DNA-binding domain"/>
    <property type="match status" value="1"/>
</dbReference>
<feature type="compositionally biased region" description="Basic and acidic residues" evidence="5">
    <location>
        <begin position="194"/>
        <end position="205"/>
    </location>
</feature>
<evidence type="ECO:0000256" key="3">
    <source>
        <dbReference type="ARBA" id="ARBA00023125"/>
    </source>
</evidence>
<feature type="domain" description="Zn(2)-C6 fungal-type" evidence="6">
    <location>
        <begin position="383"/>
        <end position="412"/>
    </location>
</feature>
<dbReference type="SMART" id="SM00066">
    <property type="entry name" value="GAL4"/>
    <property type="match status" value="1"/>
</dbReference>
<dbReference type="GeneID" id="6012527"/>
<name>A8NSD5_COPC7</name>
<dbReference type="RefSeq" id="XP_001835987.1">
    <property type="nucleotide sequence ID" value="XM_001835935.1"/>
</dbReference>
<dbReference type="PANTHER" id="PTHR47663:SF1">
    <property type="entry name" value="XYLANOLYTIC TRANSCRIPTIONAL ACTIVATOR XLNR-RELATED"/>
    <property type="match status" value="1"/>
</dbReference>
<keyword evidence="1" id="KW-0862">Zinc</keyword>
<feature type="compositionally biased region" description="Basic and acidic residues" evidence="5">
    <location>
        <begin position="525"/>
        <end position="545"/>
    </location>
</feature>
<feature type="compositionally biased region" description="Basic residues" evidence="5">
    <location>
        <begin position="418"/>
        <end position="434"/>
    </location>
</feature>
<dbReference type="CDD" id="cd00067">
    <property type="entry name" value="GAL4"/>
    <property type="match status" value="1"/>
</dbReference>
<dbReference type="PROSITE" id="PS50048">
    <property type="entry name" value="ZN2_CY6_FUNGAL_2"/>
    <property type="match status" value="1"/>
</dbReference>
<feature type="compositionally biased region" description="Polar residues" evidence="5">
    <location>
        <begin position="280"/>
        <end position="308"/>
    </location>
</feature>
<proteinExistence type="predicted"/>
<feature type="compositionally biased region" description="Polar residues" evidence="5">
    <location>
        <begin position="446"/>
        <end position="461"/>
    </location>
</feature>
<feature type="compositionally biased region" description="Polar residues" evidence="5">
    <location>
        <begin position="25"/>
        <end position="42"/>
    </location>
</feature>
<dbReference type="OMA" id="QTEMFER"/>
<dbReference type="InterPro" id="IPR001138">
    <property type="entry name" value="Zn2Cys6_DnaBD"/>
</dbReference>
<feature type="compositionally biased region" description="Polar residues" evidence="5">
    <location>
        <begin position="144"/>
        <end position="162"/>
    </location>
</feature>
<evidence type="ECO:0000256" key="4">
    <source>
        <dbReference type="ARBA" id="ARBA00023163"/>
    </source>
</evidence>
<evidence type="ECO:0000256" key="2">
    <source>
        <dbReference type="ARBA" id="ARBA00023015"/>
    </source>
</evidence>
<feature type="compositionally biased region" description="Low complexity" evidence="5">
    <location>
        <begin position="435"/>
        <end position="444"/>
    </location>
</feature>
<comment type="caution">
    <text evidence="7">The sequence shown here is derived from an EMBL/GenBank/DDBJ whole genome shotgun (WGS) entry which is preliminary data.</text>
</comment>
<dbReference type="STRING" id="240176.A8NSD5"/>
<dbReference type="VEuPathDB" id="FungiDB:CC1G_04980"/>
<feature type="region of interest" description="Disordered" evidence="5">
    <location>
        <begin position="418"/>
        <end position="545"/>
    </location>
</feature>
<dbReference type="Pfam" id="PF00172">
    <property type="entry name" value="Zn_clus"/>
    <property type="match status" value="1"/>
</dbReference>
<feature type="region of interest" description="Disordered" evidence="5">
    <location>
        <begin position="265"/>
        <end position="379"/>
    </location>
</feature>